<dbReference type="EC" id="2.7.13.3" evidence="3"/>
<dbReference type="InterPro" id="IPR005467">
    <property type="entry name" value="His_kinase_dom"/>
</dbReference>
<dbReference type="InterPro" id="IPR003661">
    <property type="entry name" value="HisK_dim/P_dom"/>
</dbReference>
<evidence type="ECO:0000313" key="19">
    <source>
        <dbReference type="Proteomes" id="UP000178176"/>
    </source>
</evidence>
<evidence type="ECO:0000256" key="4">
    <source>
        <dbReference type="ARBA" id="ARBA00022475"/>
    </source>
</evidence>
<dbReference type="FunFam" id="1.10.287.130:FF:000001">
    <property type="entry name" value="Two-component sensor histidine kinase"/>
    <property type="match status" value="1"/>
</dbReference>
<keyword evidence="7 14" id="KW-0812">Transmembrane</keyword>
<dbReference type="InterPro" id="IPR000700">
    <property type="entry name" value="PAS-assoc_C"/>
</dbReference>
<dbReference type="Gene3D" id="1.10.287.130">
    <property type="match status" value="1"/>
</dbReference>
<sequence>MDEFLPGFLKSKWKSVFYVLAYILLCLPIVALSVFSYRQVYNDLTSLTLSNRQSIAYLAANSLKEEFLHLTELAQSFSTRPVFQDLLAEGKPNEAIKLLESVPTYFPEIERLFVADLKGTLLIDTPHLSDVVGENFAQRDWYQGVTREWKPYVSEIYKRTAEPSYNVIAVAVPILDKDQRPMAILVLQVKIDTLTDWSKRVDVGTGGFLYFVDKKGQVAGYARASSEGEILDFSSVAIVQKVLKGQSGIEINFNELDNEERLAAYKPVSDYGWGAIATQPTINAFSRRTETLRIVIAIFGFITFLNFTFVWFLLRFLRIIDGFRERQETFLKSIGDGVMAIDRKFVITLFNTAAERLTGFSPQEAIGRPMRDIVKLVNEKDRTENITFIEEAMLFGKNKEMANGVVLITKTGAEIPVGDSAAPVFDANGVVSGAIIVFRDVSREREIRKMKDEFVSLASHELRTPMTSIAGFVDMMREGRYGQITKEFQEPLGYIAESIDRLIRLVNDLLNVSRIEAGRMKFNLGHVDLGKIASKVVTELQPVAEQKKLELTSKAEEMIEVQADTEKVEQILHNLIGNSLKFTDQGRVTVIVRKDNDFGIIEVVDTGVGIPEDEQKKLFGKFQQIDIDSAGRPSGTGLGLYLSRQLSQKMGGDVLLIESKPDLGSKFALRLPTIDSATAQRVAK</sequence>
<dbReference type="Pfam" id="PF00512">
    <property type="entry name" value="HisKA"/>
    <property type="match status" value="1"/>
</dbReference>
<proteinExistence type="predicted"/>
<feature type="domain" description="PAS" evidence="16">
    <location>
        <begin position="323"/>
        <end position="396"/>
    </location>
</feature>
<dbReference type="InterPro" id="IPR035965">
    <property type="entry name" value="PAS-like_dom_sf"/>
</dbReference>
<feature type="domain" description="Histidine kinase" evidence="15">
    <location>
        <begin position="457"/>
        <end position="675"/>
    </location>
</feature>
<evidence type="ECO:0000256" key="10">
    <source>
        <dbReference type="ARBA" id="ARBA00022840"/>
    </source>
</evidence>
<keyword evidence="11 14" id="KW-1133">Transmembrane helix</keyword>
<dbReference type="PROSITE" id="PS50112">
    <property type="entry name" value="PAS"/>
    <property type="match status" value="1"/>
</dbReference>
<dbReference type="GO" id="GO:0005886">
    <property type="term" value="C:plasma membrane"/>
    <property type="evidence" value="ECO:0007669"/>
    <property type="project" value="UniProtKB-SubCell"/>
</dbReference>
<dbReference type="NCBIfam" id="TIGR00229">
    <property type="entry name" value="sensory_box"/>
    <property type="match status" value="1"/>
</dbReference>
<gene>
    <name evidence="18" type="ORF">A2876_01465</name>
</gene>
<dbReference type="SMART" id="SM00388">
    <property type="entry name" value="HisKA"/>
    <property type="match status" value="1"/>
</dbReference>
<evidence type="ECO:0000256" key="5">
    <source>
        <dbReference type="ARBA" id="ARBA00022553"/>
    </source>
</evidence>
<keyword evidence="8" id="KW-0547">Nucleotide-binding</keyword>
<keyword evidence="10" id="KW-0067">ATP-binding</keyword>
<dbReference type="SMART" id="SM00091">
    <property type="entry name" value="PAS"/>
    <property type="match status" value="1"/>
</dbReference>
<dbReference type="GO" id="GO:0005524">
    <property type="term" value="F:ATP binding"/>
    <property type="evidence" value="ECO:0007669"/>
    <property type="project" value="UniProtKB-KW"/>
</dbReference>
<evidence type="ECO:0000256" key="9">
    <source>
        <dbReference type="ARBA" id="ARBA00022777"/>
    </source>
</evidence>
<evidence type="ECO:0000313" key="18">
    <source>
        <dbReference type="EMBL" id="OGC91760.1"/>
    </source>
</evidence>
<keyword evidence="12" id="KW-0902">Two-component regulatory system</keyword>
<dbReference type="PANTHER" id="PTHR43711:SF26">
    <property type="entry name" value="SENSOR HISTIDINE KINASE RCSC"/>
    <property type="match status" value="1"/>
</dbReference>
<evidence type="ECO:0000256" key="6">
    <source>
        <dbReference type="ARBA" id="ARBA00022679"/>
    </source>
</evidence>
<evidence type="ECO:0000256" key="7">
    <source>
        <dbReference type="ARBA" id="ARBA00022692"/>
    </source>
</evidence>
<dbReference type="PRINTS" id="PR00344">
    <property type="entry name" value="BCTRLSENSOR"/>
</dbReference>
<dbReference type="EMBL" id="MEXH01000029">
    <property type="protein sequence ID" value="OGC91760.1"/>
    <property type="molecule type" value="Genomic_DNA"/>
</dbReference>
<dbReference type="CDD" id="cd18773">
    <property type="entry name" value="PDC1_HK_sensor"/>
    <property type="match status" value="1"/>
</dbReference>
<evidence type="ECO:0000256" key="13">
    <source>
        <dbReference type="ARBA" id="ARBA00023136"/>
    </source>
</evidence>
<dbReference type="InterPro" id="IPR004358">
    <property type="entry name" value="Sig_transdc_His_kin-like_C"/>
</dbReference>
<dbReference type="SUPFAM" id="SSF103190">
    <property type="entry name" value="Sensory domain-like"/>
    <property type="match status" value="1"/>
</dbReference>
<dbReference type="CDD" id="cd18774">
    <property type="entry name" value="PDC2_HK_sensor"/>
    <property type="match status" value="1"/>
</dbReference>
<protein>
    <recommendedName>
        <fullName evidence="3">histidine kinase</fullName>
        <ecNumber evidence="3">2.7.13.3</ecNumber>
    </recommendedName>
</protein>
<dbReference type="Gene3D" id="3.30.450.20">
    <property type="entry name" value="PAS domain"/>
    <property type="match status" value="2"/>
</dbReference>
<dbReference type="GO" id="GO:0000155">
    <property type="term" value="F:phosphorelay sensor kinase activity"/>
    <property type="evidence" value="ECO:0007669"/>
    <property type="project" value="InterPro"/>
</dbReference>
<dbReference type="InterPro" id="IPR050736">
    <property type="entry name" value="Sensor_HK_Regulatory"/>
</dbReference>
<evidence type="ECO:0000259" key="15">
    <source>
        <dbReference type="PROSITE" id="PS50109"/>
    </source>
</evidence>
<comment type="catalytic activity">
    <reaction evidence="1">
        <text>ATP + protein L-histidine = ADP + protein N-phospho-L-histidine.</text>
        <dbReference type="EC" id="2.7.13.3"/>
    </reaction>
</comment>
<dbReference type="CDD" id="cd00130">
    <property type="entry name" value="PAS"/>
    <property type="match status" value="1"/>
</dbReference>
<dbReference type="InterPro" id="IPR003594">
    <property type="entry name" value="HATPase_dom"/>
</dbReference>
<dbReference type="Pfam" id="PF02518">
    <property type="entry name" value="HATPase_c"/>
    <property type="match status" value="1"/>
</dbReference>
<dbReference type="SUPFAM" id="SSF55874">
    <property type="entry name" value="ATPase domain of HSP90 chaperone/DNA topoisomerase II/histidine kinase"/>
    <property type="match status" value="1"/>
</dbReference>
<comment type="caution">
    <text evidence="18">The sequence shown here is derived from an EMBL/GenBank/DDBJ whole genome shotgun (WGS) entry which is preliminary data.</text>
</comment>
<dbReference type="InterPro" id="IPR033479">
    <property type="entry name" value="dCache_1"/>
</dbReference>
<comment type="subcellular location">
    <subcellularLocation>
        <location evidence="2">Cell membrane</location>
        <topology evidence="2">Multi-pass membrane protein</topology>
    </subcellularLocation>
</comment>
<dbReference type="InterPro" id="IPR000014">
    <property type="entry name" value="PAS"/>
</dbReference>
<dbReference type="Gene3D" id="3.30.565.10">
    <property type="entry name" value="Histidine kinase-like ATPase, C-terminal domain"/>
    <property type="match status" value="1"/>
</dbReference>
<evidence type="ECO:0000256" key="11">
    <source>
        <dbReference type="ARBA" id="ARBA00022989"/>
    </source>
</evidence>
<dbReference type="Proteomes" id="UP000178176">
    <property type="component" value="Unassembled WGS sequence"/>
</dbReference>
<evidence type="ECO:0000256" key="3">
    <source>
        <dbReference type="ARBA" id="ARBA00012438"/>
    </source>
</evidence>
<dbReference type="Pfam" id="PF02743">
    <property type="entry name" value="dCache_1"/>
    <property type="match status" value="1"/>
</dbReference>
<evidence type="ECO:0000256" key="12">
    <source>
        <dbReference type="ARBA" id="ARBA00023012"/>
    </source>
</evidence>
<dbReference type="PROSITE" id="PS50113">
    <property type="entry name" value="PAC"/>
    <property type="match status" value="1"/>
</dbReference>
<name>A0A1F4YCP9_9BACT</name>
<feature type="transmembrane region" description="Helical" evidence="14">
    <location>
        <begin position="294"/>
        <end position="314"/>
    </location>
</feature>
<dbReference type="InterPro" id="IPR036097">
    <property type="entry name" value="HisK_dim/P_sf"/>
</dbReference>
<feature type="transmembrane region" description="Helical" evidence="14">
    <location>
        <begin position="15"/>
        <end position="37"/>
    </location>
</feature>
<dbReference type="CDD" id="cd00082">
    <property type="entry name" value="HisKA"/>
    <property type="match status" value="1"/>
</dbReference>
<evidence type="ECO:0000256" key="14">
    <source>
        <dbReference type="SAM" id="Phobius"/>
    </source>
</evidence>
<dbReference type="CDD" id="cd16922">
    <property type="entry name" value="HATPase_EvgS-ArcB-TorS-like"/>
    <property type="match status" value="1"/>
</dbReference>
<dbReference type="PANTHER" id="PTHR43711">
    <property type="entry name" value="TWO-COMPONENT HISTIDINE KINASE"/>
    <property type="match status" value="1"/>
</dbReference>
<dbReference type="PROSITE" id="PS50109">
    <property type="entry name" value="HIS_KIN"/>
    <property type="match status" value="1"/>
</dbReference>
<dbReference type="SUPFAM" id="SSF55785">
    <property type="entry name" value="PYP-like sensor domain (PAS domain)"/>
    <property type="match status" value="1"/>
</dbReference>
<reference evidence="18 19" key="1">
    <citation type="journal article" date="2016" name="Nat. Commun.">
        <title>Thousands of microbial genomes shed light on interconnected biogeochemical processes in an aquifer system.</title>
        <authorList>
            <person name="Anantharaman K."/>
            <person name="Brown C.T."/>
            <person name="Hug L.A."/>
            <person name="Sharon I."/>
            <person name="Castelle C.J."/>
            <person name="Probst A.J."/>
            <person name="Thomas B.C."/>
            <person name="Singh A."/>
            <person name="Wilkins M.J."/>
            <person name="Karaoz U."/>
            <person name="Brodie E.L."/>
            <person name="Williams K.H."/>
            <person name="Hubbard S.S."/>
            <person name="Banfield J.F."/>
        </authorList>
    </citation>
    <scope>NUCLEOTIDE SEQUENCE [LARGE SCALE GENOMIC DNA]</scope>
</reference>
<keyword evidence="9" id="KW-0418">Kinase</keyword>
<evidence type="ECO:0000256" key="1">
    <source>
        <dbReference type="ARBA" id="ARBA00000085"/>
    </source>
</evidence>
<dbReference type="SUPFAM" id="SSF47384">
    <property type="entry name" value="Homodimeric domain of signal transducing histidine kinase"/>
    <property type="match status" value="1"/>
</dbReference>
<dbReference type="AlphaFoldDB" id="A0A1F4YCP9"/>
<keyword evidence="4" id="KW-1003">Cell membrane</keyword>
<feature type="domain" description="PAC" evidence="17">
    <location>
        <begin position="401"/>
        <end position="453"/>
    </location>
</feature>
<dbReference type="InterPro" id="IPR036890">
    <property type="entry name" value="HATPase_C_sf"/>
</dbReference>
<accession>A0A1F4YCP9</accession>
<organism evidence="18 19">
    <name type="scientific">Candidatus Amesbacteria bacterium RIFCSPHIGHO2_01_FULL_48_32b</name>
    <dbReference type="NCBI Taxonomy" id="1797253"/>
    <lineage>
        <taxon>Bacteria</taxon>
        <taxon>Candidatus Amesiibacteriota</taxon>
    </lineage>
</organism>
<keyword evidence="6" id="KW-0808">Transferase</keyword>
<evidence type="ECO:0000259" key="16">
    <source>
        <dbReference type="PROSITE" id="PS50112"/>
    </source>
</evidence>
<evidence type="ECO:0000256" key="2">
    <source>
        <dbReference type="ARBA" id="ARBA00004651"/>
    </source>
</evidence>
<keyword evidence="13 14" id="KW-0472">Membrane</keyword>
<keyword evidence="5" id="KW-0597">Phosphoprotein</keyword>
<dbReference type="SMART" id="SM00387">
    <property type="entry name" value="HATPase_c"/>
    <property type="match status" value="1"/>
</dbReference>
<evidence type="ECO:0000256" key="8">
    <source>
        <dbReference type="ARBA" id="ARBA00022741"/>
    </source>
</evidence>
<evidence type="ECO:0000259" key="17">
    <source>
        <dbReference type="PROSITE" id="PS50113"/>
    </source>
</evidence>
<dbReference type="InterPro" id="IPR029151">
    <property type="entry name" value="Sensor-like_sf"/>
</dbReference>
<dbReference type="Pfam" id="PF13426">
    <property type="entry name" value="PAS_9"/>
    <property type="match status" value="1"/>
</dbReference>